<name>A0AA88SAL0_TACVA</name>
<feature type="compositionally biased region" description="Basic and acidic residues" evidence="1">
    <location>
        <begin position="25"/>
        <end position="34"/>
    </location>
</feature>
<accession>A0AA88SAL0</accession>
<dbReference type="AlphaFoldDB" id="A0AA88SAL0"/>
<evidence type="ECO:0000256" key="1">
    <source>
        <dbReference type="SAM" id="MobiDB-lite"/>
    </source>
</evidence>
<comment type="caution">
    <text evidence="2">The sequence shown here is derived from an EMBL/GenBank/DDBJ whole genome shotgun (WGS) entry which is preliminary data.</text>
</comment>
<feature type="region of interest" description="Disordered" evidence="1">
    <location>
        <begin position="1"/>
        <end position="36"/>
    </location>
</feature>
<evidence type="ECO:0000313" key="2">
    <source>
        <dbReference type="EMBL" id="KAK2825393.1"/>
    </source>
</evidence>
<evidence type="ECO:0000313" key="3">
    <source>
        <dbReference type="Proteomes" id="UP001187315"/>
    </source>
</evidence>
<dbReference type="EMBL" id="JAVHJS010000020">
    <property type="protein sequence ID" value="KAK2825393.1"/>
    <property type="molecule type" value="Genomic_DNA"/>
</dbReference>
<protein>
    <submittedName>
        <fullName evidence="2">Uncharacterized protein</fullName>
    </submittedName>
</protein>
<sequence length="68" mass="7740">MGHSRFPNQDGLLPPESEAFCSEQGVERREEGRGRRVSKAALLTYRQWYLVSSSRDHSKEETAPPSFS</sequence>
<proteinExistence type="predicted"/>
<gene>
    <name evidence="2" type="ORF">Q7C36_019320</name>
</gene>
<dbReference type="Proteomes" id="UP001187315">
    <property type="component" value="Unassembled WGS sequence"/>
</dbReference>
<keyword evidence="3" id="KW-1185">Reference proteome</keyword>
<organism evidence="2 3">
    <name type="scientific">Tachysurus vachellii</name>
    <name type="common">Darkbarbel catfish</name>
    <name type="synonym">Pelteobagrus vachellii</name>
    <dbReference type="NCBI Taxonomy" id="175792"/>
    <lineage>
        <taxon>Eukaryota</taxon>
        <taxon>Metazoa</taxon>
        <taxon>Chordata</taxon>
        <taxon>Craniata</taxon>
        <taxon>Vertebrata</taxon>
        <taxon>Euteleostomi</taxon>
        <taxon>Actinopterygii</taxon>
        <taxon>Neopterygii</taxon>
        <taxon>Teleostei</taxon>
        <taxon>Ostariophysi</taxon>
        <taxon>Siluriformes</taxon>
        <taxon>Bagridae</taxon>
        <taxon>Tachysurus</taxon>
    </lineage>
</organism>
<reference evidence="2" key="1">
    <citation type="submission" date="2023-08" db="EMBL/GenBank/DDBJ databases">
        <title>Pelteobagrus vachellii genome.</title>
        <authorList>
            <person name="Liu H."/>
        </authorList>
    </citation>
    <scope>NUCLEOTIDE SEQUENCE</scope>
    <source>
        <strain evidence="2">PRFRI_2022a</strain>
        <tissue evidence="2">Muscle</tissue>
    </source>
</reference>